<dbReference type="Proteomes" id="UP000288216">
    <property type="component" value="Unassembled WGS sequence"/>
</dbReference>
<dbReference type="PANTHER" id="PTHR45912:SF3">
    <property type="entry name" value="CILIA- AND FLAGELLA-ASSOCIATED PROTEIN 47"/>
    <property type="match status" value="1"/>
</dbReference>
<proteinExistence type="predicted"/>
<dbReference type="OMA" id="CHRMSES"/>
<dbReference type="EMBL" id="BFAA01008564">
    <property type="protein sequence ID" value="GCB68785.1"/>
    <property type="molecule type" value="Genomic_DNA"/>
</dbReference>
<name>A0A401P6N3_SCYTO</name>
<evidence type="ECO:0000259" key="1">
    <source>
        <dbReference type="Pfam" id="PF26579"/>
    </source>
</evidence>
<sequence length="289" mass="32348">VIQCQARSRKEETLKVILTGVVPGPSSTAAVQTQNTCNQEKDQASSAGQTPAGEFLYEIHYETEKARTQMESTIALNFVEKVWDVQTGIVTLTFNIVFAPYKPISQSAMLRVQAATGGIWRFPLLLIATEPQVDDVINIEAFGLNKESVVCFRLTSQTRHPMPFTAHFLPCSDQEFVVSPQTGELLPLGSTGTLFTVGFTPRMYSKKYKAKLLIQTMDMQWMYEINGLDPQYTPPNIQHGKIIHTDFRRSVPVRQRNFIRENLKVIITAVSSPLKGAPLSIRSKISRAK</sequence>
<dbReference type="AlphaFoldDB" id="A0A401P6N3"/>
<protein>
    <recommendedName>
        <fullName evidence="1">CFAP47-like immunoglobulin-like domain-containing protein</fullName>
    </recommendedName>
</protein>
<comment type="caution">
    <text evidence="2">The sequence shown here is derived from an EMBL/GenBank/DDBJ whole genome shotgun (WGS) entry which is preliminary data.</text>
</comment>
<dbReference type="GO" id="GO:0007288">
    <property type="term" value="P:sperm axoneme assembly"/>
    <property type="evidence" value="ECO:0007669"/>
    <property type="project" value="TreeGrafter"/>
</dbReference>
<accession>A0A401P6N3</accession>
<gene>
    <name evidence="2" type="ORF">scyTo_0015254</name>
</gene>
<reference evidence="2 3" key="1">
    <citation type="journal article" date="2018" name="Nat. Ecol. Evol.">
        <title>Shark genomes provide insights into elasmobranch evolution and the origin of vertebrates.</title>
        <authorList>
            <person name="Hara Y"/>
            <person name="Yamaguchi K"/>
            <person name="Onimaru K"/>
            <person name="Kadota M"/>
            <person name="Koyanagi M"/>
            <person name="Keeley SD"/>
            <person name="Tatsumi K"/>
            <person name="Tanaka K"/>
            <person name="Motone F"/>
            <person name="Kageyama Y"/>
            <person name="Nozu R"/>
            <person name="Adachi N"/>
            <person name="Nishimura O"/>
            <person name="Nakagawa R"/>
            <person name="Tanegashima C"/>
            <person name="Kiyatake I"/>
            <person name="Matsumoto R"/>
            <person name="Murakumo K"/>
            <person name="Nishida K"/>
            <person name="Terakita A"/>
            <person name="Kuratani S"/>
            <person name="Sato K"/>
            <person name="Hyodo S Kuraku.S."/>
        </authorList>
    </citation>
    <scope>NUCLEOTIDE SEQUENCE [LARGE SCALE GENOMIC DNA]</scope>
</reference>
<dbReference type="OrthoDB" id="10060824at2759"/>
<feature type="domain" description="CFAP47-like immunoglobulin-like" evidence="1">
    <location>
        <begin position="1"/>
        <end position="129"/>
    </location>
</feature>
<evidence type="ECO:0000313" key="3">
    <source>
        <dbReference type="Proteomes" id="UP000288216"/>
    </source>
</evidence>
<dbReference type="Pfam" id="PF26579">
    <property type="entry name" value="Ig_CFAP47"/>
    <property type="match status" value="1"/>
</dbReference>
<dbReference type="InterPro" id="IPR058952">
    <property type="entry name" value="Ig_CFAP47"/>
</dbReference>
<dbReference type="GO" id="GO:0005929">
    <property type="term" value="C:cilium"/>
    <property type="evidence" value="ECO:0007669"/>
    <property type="project" value="TreeGrafter"/>
</dbReference>
<dbReference type="PANTHER" id="PTHR45912">
    <property type="entry name" value="CILIA- AND FLAGELLA-ASSOCIATED PROTEIN 47"/>
    <property type="match status" value="1"/>
</dbReference>
<evidence type="ECO:0000313" key="2">
    <source>
        <dbReference type="EMBL" id="GCB68785.1"/>
    </source>
</evidence>
<keyword evidence="3" id="KW-1185">Reference proteome</keyword>
<organism evidence="2 3">
    <name type="scientific">Scyliorhinus torazame</name>
    <name type="common">Cloudy catshark</name>
    <name type="synonym">Catulus torazame</name>
    <dbReference type="NCBI Taxonomy" id="75743"/>
    <lineage>
        <taxon>Eukaryota</taxon>
        <taxon>Metazoa</taxon>
        <taxon>Chordata</taxon>
        <taxon>Craniata</taxon>
        <taxon>Vertebrata</taxon>
        <taxon>Chondrichthyes</taxon>
        <taxon>Elasmobranchii</taxon>
        <taxon>Galeomorphii</taxon>
        <taxon>Galeoidea</taxon>
        <taxon>Carcharhiniformes</taxon>
        <taxon>Scyliorhinidae</taxon>
        <taxon>Scyliorhinus</taxon>
    </lineage>
</organism>
<dbReference type="STRING" id="75743.A0A401P6N3"/>
<feature type="non-terminal residue" evidence="2">
    <location>
        <position position="1"/>
    </location>
</feature>